<protein>
    <recommendedName>
        <fullName evidence="2">Chalcone isomerase domain-containing protein</fullName>
    </recommendedName>
</protein>
<accession>K0TAX6</accession>
<dbReference type="InterPro" id="IPR016088">
    <property type="entry name" value="Chalcone_isomerase_3-sand"/>
</dbReference>
<keyword evidence="4" id="KW-1185">Reference proteome</keyword>
<evidence type="ECO:0000313" key="3">
    <source>
        <dbReference type="EMBL" id="EJK74239.1"/>
    </source>
</evidence>
<dbReference type="Pfam" id="PF16036">
    <property type="entry name" value="Chalcone_3"/>
    <property type="match status" value="1"/>
</dbReference>
<dbReference type="InterPro" id="IPR036298">
    <property type="entry name" value="Chalcone_isomerase_sf"/>
</dbReference>
<feature type="domain" description="Chalcone isomerase" evidence="2">
    <location>
        <begin position="467"/>
        <end position="626"/>
    </location>
</feature>
<dbReference type="Gene3D" id="3.50.70.10">
    <property type="match status" value="2"/>
</dbReference>
<dbReference type="AlphaFoldDB" id="K0TAX6"/>
<organism evidence="3 4">
    <name type="scientific">Thalassiosira oceanica</name>
    <name type="common">Marine diatom</name>
    <dbReference type="NCBI Taxonomy" id="159749"/>
    <lineage>
        <taxon>Eukaryota</taxon>
        <taxon>Sar</taxon>
        <taxon>Stramenopiles</taxon>
        <taxon>Ochrophyta</taxon>
        <taxon>Bacillariophyta</taxon>
        <taxon>Coscinodiscophyceae</taxon>
        <taxon>Thalassiosirophycidae</taxon>
        <taxon>Thalassiosirales</taxon>
        <taxon>Thalassiosiraceae</taxon>
        <taxon>Thalassiosira</taxon>
    </lineage>
</organism>
<evidence type="ECO:0000313" key="4">
    <source>
        <dbReference type="Proteomes" id="UP000266841"/>
    </source>
</evidence>
<dbReference type="GO" id="GO:0016872">
    <property type="term" value="F:intramolecular lyase activity"/>
    <property type="evidence" value="ECO:0007669"/>
    <property type="project" value="InterPro"/>
</dbReference>
<dbReference type="InterPro" id="IPR016087">
    <property type="entry name" value="Chalcone_isomerase"/>
</dbReference>
<sequence length="642" mass="67888">MYCSPSVLIRASSPVSLASTARSFNTVNPKTTFILEMVYSATAHDIAAAIAESLKPRHQGSSSQLKELESLIINGINDSTSKFSTLGASLQFDCSSWGLAVSVNSSPPVSIKSEEIGSAFVDIYMDSNTVSPTLVESCVKTWSGEKAVALASSLLGQTEVIDETLDESDVFEDSTGIAFKKSFSGLELIGTGVRKRALIKVYGIAMYASPLVAQATTRRALHDAARSFNDLAPQTSFVLKFAHSIGSGENKPWSTTLSYFSSDSTRQPKILVQISGAFADSLKPRHEGPDSDIEGLKKLIGEGVNMIGGHAIKGTVFRFDCSKEGVAVTVNGLTQGTASFEGLGTALVDVFLDAGTVCPSLMEDCIKRSLDRVAQNGEDVSSQGDSQLPRVSSMDFTTMHSGTEDSKSSGSKSSEYDEFLSFLGKDKTNTAGSSLTAQKADGDPFLSAVDDHVKSLKDPSTGVTFDAKLERNGLYLAGVGVRKKSLVKVYAVAMYCTPAVLKESRSQSSLNKAARSLDGTAGEVSFVLHMTYNVSGGKIASAIGESVKPHYNGHPSHVKDLEKLIIDGVNKKRKGQSLKGTMFGFDCSAIGVQVLVNGSSQGTVRHGGLGEAVVDVFTGTGAVSPTLIQSCLQWEKCVASLA</sequence>
<dbReference type="EMBL" id="AGNL01003839">
    <property type="protein sequence ID" value="EJK74239.1"/>
    <property type="molecule type" value="Genomic_DNA"/>
</dbReference>
<evidence type="ECO:0000256" key="1">
    <source>
        <dbReference type="SAM" id="MobiDB-lite"/>
    </source>
</evidence>
<comment type="caution">
    <text evidence="3">The sequence shown here is derived from an EMBL/GenBank/DDBJ whole genome shotgun (WGS) entry which is preliminary data.</text>
</comment>
<dbReference type="PANTHER" id="PTHR47698">
    <property type="entry name" value="FATTY-ACID-BINDING PROTEIN 3, CHLOROPLASTIC"/>
    <property type="match status" value="1"/>
</dbReference>
<feature type="compositionally biased region" description="Polar residues" evidence="1">
    <location>
        <begin position="378"/>
        <end position="400"/>
    </location>
</feature>
<dbReference type="Proteomes" id="UP000266841">
    <property type="component" value="Unassembled WGS sequence"/>
</dbReference>
<name>K0TAX6_THAOC</name>
<dbReference type="SUPFAM" id="SSF54626">
    <property type="entry name" value="Chalcone isomerase"/>
    <property type="match status" value="1"/>
</dbReference>
<feature type="region of interest" description="Disordered" evidence="1">
    <location>
        <begin position="377"/>
        <end position="413"/>
    </location>
</feature>
<gene>
    <name evidence="3" type="ORF">THAOC_04093</name>
</gene>
<proteinExistence type="predicted"/>
<reference evidence="3 4" key="1">
    <citation type="journal article" date="2012" name="Genome Biol.">
        <title>Genome and low-iron response of an oceanic diatom adapted to chronic iron limitation.</title>
        <authorList>
            <person name="Lommer M."/>
            <person name="Specht M."/>
            <person name="Roy A.S."/>
            <person name="Kraemer L."/>
            <person name="Andreson R."/>
            <person name="Gutowska M.A."/>
            <person name="Wolf J."/>
            <person name="Bergner S.V."/>
            <person name="Schilhabel M.B."/>
            <person name="Klostermeier U.C."/>
            <person name="Beiko R.G."/>
            <person name="Rosenstiel P."/>
            <person name="Hippler M."/>
            <person name="Laroche J."/>
        </authorList>
    </citation>
    <scope>NUCLEOTIDE SEQUENCE [LARGE SCALE GENOMIC DNA]</scope>
    <source>
        <strain evidence="3 4">CCMP1005</strain>
    </source>
</reference>
<evidence type="ECO:0000259" key="2">
    <source>
        <dbReference type="Pfam" id="PF16036"/>
    </source>
</evidence>
<dbReference type="PANTHER" id="PTHR47698:SF2">
    <property type="entry name" value="FATTY-ACID-BINDING PROTEIN 3, CHLOROPLASTIC"/>
    <property type="match status" value="1"/>
</dbReference>